<reference evidence="3" key="1">
    <citation type="submission" date="2016-06" db="EMBL/GenBank/DDBJ databases">
        <title>Parallel loss of symbiosis genes in relatives of nitrogen-fixing non-legume Parasponia.</title>
        <authorList>
            <person name="Van Velzen R."/>
            <person name="Holmer R."/>
            <person name="Bu F."/>
            <person name="Rutten L."/>
            <person name="Van Zeijl A."/>
            <person name="Liu W."/>
            <person name="Santuari L."/>
            <person name="Cao Q."/>
            <person name="Sharma T."/>
            <person name="Shen D."/>
            <person name="Roswanjaya Y."/>
            <person name="Wardhani T."/>
            <person name="Kalhor M.S."/>
            <person name="Jansen J."/>
            <person name="Van den Hoogen J."/>
            <person name="Gungor B."/>
            <person name="Hartog M."/>
            <person name="Hontelez J."/>
            <person name="Verver J."/>
            <person name="Yang W.-C."/>
            <person name="Schijlen E."/>
            <person name="Repin R."/>
            <person name="Schilthuizen M."/>
            <person name="Schranz E."/>
            <person name="Heidstra R."/>
            <person name="Miyata K."/>
            <person name="Fedorova E."/>
            <person name="Kohlen W."/>
            <person name="Bisseling T."/>
            <person name="Smit S."/>
            <person name="Geurts R."/>
        </authorList>
    </citation>
    <scope>NUCLEOTIDE SEQUENCE [LARGE SCALE GENOMIC DNA]</scope>
    <source>
        <strain evidence="3">cv. WU1-14</strain>
    </source>
</reference>
<evidence type="ECO:0000313" key="3">
    <source>
        <dbReference type="Proteomes" id="UP000237105"/>
    </source>
</evidence>
<dbReference type="GO" id="GO:0003723">
    <property type="term" value="F:RNA binding"/>
    <property type="evidence" value="ECO:0007669"/>
    <property type="project" value="InterPro"/>
</dbReference>
<evidence type="ECO:0000313" key="2">
    <source>
        <dbReference type="EMBL" id="PON77328.1"/>
    </source>
</evidence>
<comment type="caution">
    <text evidence="2">The sequence shown here is derived from an EMBL/GenBank/DDBJ whole genome shotgun (WGS) entry which is preliminary data.</text>
</comment>
<dbReference type="PANTHER" id="PTHR31476:SF15">
    <property type="entry name" value="ASSOCIATED SALT-INDUCIBLE PROTEIN, PUTATIVE-RELATED"/>
    <property type="match status" value="1"/>
</dbReference>
<gene>
    <name evidence="2" type="ORF">PanWU01x14_029470</name>
</gene>
<evidence type="ECO:0000259" key="1">
    <source>
        <dbReference type="Pfam" id="PF11955"/>
    </source>
</evidence>
<dbReference type="InterPro" id="IPR045040">
    <property type="entry name" value="PORR_fam"/>
</dbReference>
<name>A0A2P5DVM0_PARAD</name>
<sequence>LIFANPRNTILSLQFLSKLSQKLHLNHIVAFFLHKYPPIFHLFYDLTKSQPFSRLADVALHIARQEFAAIVASMPLLVDRLGQLLAIWTSKTMLLQAIFKDCFHGEALPSSN</sequence>
<organism evidence="2 3">
    <name type="scientific">Parasponia andersonii</name>
    <name type="common">Sponia andersonii</name>
    <dbReference type="NCBI Taxonomy" id="3476"/>
    <lineage>
        <taxon>Eukaryota</taxon>
        <taxon>Viridiplantae</taxon>
        <taxon>Streptophyta</taxon>
        <taxon>Embryophyta</taxon>
        <taxon>Tracheophyta</taxon>
        <taxon>Spermatophyta</taxon>
        <taxon>Magnoliopsida</taxon>
        <taxon>eudicotyledons</taxon>
        <taxon>Gunneridae</taxon>
        <taxon>Pentapetalae</taxon>
        <taxon>rosids</taxon>
        <taxon>fabids</taxon>
        <taxon>Rosales</taxon>
        <taxon>Cannabaceae</taxon>
        <taxon>Parasponia</taxon>
    </lineage>
</organism>
<proteinExistence type="predicted"/>
<accession>A0A2P5DVM0</accession>
<protein>
    <submittedName>
        <fullName evidence="2">Plant organelle RNA recognition domain containing protein</fullName>
    </submittedName>
</protein>
<dbReference type="EMBL" id="JXTB01000014">
    <property type="protein sequence ID" value="PON77328.1"/>
    <property type="molecule type" value="Genomic_DNA"/>
</dbReference>
<keyword evidence="3" id="KW-1185">Reference proteome</keyword>
<dbReference type="InterPro" id="IPR021099">
    <property type="entry name" value="PORR_domain"/>
</dbReference>
<feature type="domain" description="PORR" evidence="1">
    <location>
        <begin position="5"/>
        <end position="99"/>
    </location>
</feature>
<feature type="non-terminal residue" evidence="2">
    <location>
        <position position="1"/>
    </location>
</feature>
<dbReference type="Pfam" id="PF11955">
    <property type="entry name" value="PORR"/>
    <property type="match status" value="1"/>
</dbReference>
<dbReference type="PANTHER" id="PTHR31476">
    <property type="entry name" value="PROTEIN WHAT'S THIS FACTOR 1 HOMOLOG, CHLOROPLASTIC"/>
    <property type="match status" value="1"/>
</dbReference>
<dbReference type="AlphaFoldDB" id="A0A2P5DVM0"/>
<dbReference type="Proteomes" id="UP000237105">
    <property type="component" value="Unassembled WGS sequence"/>
</dbReference>